<evidence type="ECO:0000256" key="1">
    <source>
        <dbReference type="ARBA" id="ARBA00010617"/>
    </source>
</evidence>
<keyword evidence="6 8" id="KW-0503">Monooxygenase</keyword>
<dbReference type="SUPFAM" id="SSF48264">
    <property type="entry name" value="Cytochrome P450"/>
    <property type="match status" value="1"/>
</dbReference>
<keyword evidence="5 7" id="KW-0408">Iron</keyword>
<organism evidence="9 10">
    <name type="scientific">Streptomyces alanosinicus</name>
    <dbReference type="NCBI Taxonomy" id="68171"/>
    <lineage>
        <taxon>Bacteria</taxon>
        <taxon>Bacillati</taxon>
        <taxon>Actinomycetota</taxon>
        <taxon>Actinomycetes</taxon>
        <taxon>Kitasatosporales</taxon>
        <taxon>Streptomycetaceae</taxon>
        <taxon>Streptomyces</taxon>
    </lineage>
</organism>
<feature type="binding site" description="axial binding residue" evidence="7">
    <location>
        <position position="399"/>
    </location>
    <ligand>
        <name>heme</name>
        <dbReference type="ChEBI" id="CHEBI:30413"/>
    </ligand>
    <ligandPart>
        <name>Fe</name>
        <dbReference type="ChEBI" id="CHEBI:18248"/>
    </ligandPart>
</feature>
<keyword evidence="2 7" id="KW-0349">Heme</keyword>
<evidence type="ECO:0000256" key="3">
    <source>
        <dbReference type="ARBA" id="ARBA00022723"/>
    </source>
</evidence>
<keyword evidence="3 7" id="KW-0479">Metal-binding</keyword>
<dbReference type="InterPro" id="IPR002401">
    <property type="entry name" value="Cyt_P450_E_grp-I"/>
</dbReference>
<proteinExistence type="inferred from homology"/>
<sequence length="459" mass="51086">MTAPVHSCSPAVTAPGRLPLFGHLLQLALPGRMAFVQSLRSHGPVVRIYLGTRPAYVLNSPEALRQLLQVQAGKFTKGRLFEKSRPFIGNGILASDGDTHRRQRRTMQPAFHRQRIAQYVTQMSDVAYRHIESWRSGAVLTVMPEMRHLTGALLSHILFSGELARDMAIAIEETLPVIADGVNWRVLGFGELTKNLPTPGNRRFEATREHLWRTTEELIEAYRADPSDRGDLLSLLLAAPDPHTGRLMSDDELRDEIITIFIAGVETMATMLSWALHILSTQRPIAQRLEEEAARILGGRPVKPEDIPELTYTRAFIDELLRFYTPNLLLMRDASEALEIEGTSIPAGTEVMYSPATLHRDPALYPDPGVFNPDRWAGPTTATLPRCSFIPFSVGNRQCIGDSLAMAEMHVVLAALVAKWRFEPAVPRRVREVAGILIQPPSTLAIRVTAREAQPGERS</sequence>
<dbReference type="PANTHER" id="PTHR24291:SF50">
    <property type="entry name" value="BIFUNCTIONAL ALBAFLAVENONE MONOOXYGENASE_TERPENE SYNTHASE"/>
    <property type="match status" value="1"/>
</dbReference>
<evidence type="ECO:0000256" key="5">
    <source>
        <dbReference type="ARBA" id="ARBA00023004"/>
    </source>
</evidence>
<dbReference type="Pfam" id="PF00067">
    <property type="entry name" value="p450"/>
    <property type="match status" value="1"/>
</dbReference>
<comment type="similarity">
    <text evidence="1 8">Belongs to the cytochrome P450 family.</text>
</comment>
<reference evidence="9" key="1">
    <citation type="journal article" date="2014" name="Int. J. Syst. Evol. Microbiol.">
        <title>Complete genome sequence of Corynebacterium casei LMG S-19264T (=DSM 44701T), isolated from a smear-ripened cheese.</title>
        <authorList>
            <consortium name="US DOE Joint Genome Institute (JGI-PGF)"/>
            <person name="Walter F."/>
            <person name="Albersmeier A."/>
            <person name="Kalinowski J."/>
            <person name="Ruckert C."/>
        </authorList>
    </citation>
    <scope>NUCLEOTIDE SEQUENCE</scope>
    <source>
        <strain evidence="9">JCM 4714</strain>
    </source>
</reference>
<dbReference type="AlphaFoldDB" id="A0A919D5H1"/>
<evidence type="ECO:0000313" key="9">
    <source>
        <dbReference type="EMBL" id="GHE09728.1"/>
    </source>
</evidence>
<evidence type="ECO:0000256" key="6">
    <source>
        <dbReference type="ARBA" id="ARBA00023033"/>
    </source>
</evidence>
<comment type="cofactor">
    <cofactor evidence="7">
        <name>heme</name>
        <dbReference type="ChEBI" id="CHEBI:30413"/>
    </cofactor>
</comment>
<dbReference type="GO" id="GO:0005506">
    <property type="term" value="F:iron ion binding"/>
    <property type="evidence" value="ECO:0007669"/>
    <property type="project" value="InterPro"/>
</dbReference>
<dbReference type="PROSITE" id="PS00086">
    <property type="entry name" value="CYTOCHROME_P450"/>
    <property type="match status" value="1"/>
</dbReference>
<dbReference type="InterPro" id="IPR050196">
    <property type="entry name" value="Cytochrome_P450_Monoox"/>
</dbReference>
<dbReference type="GO" id="GO:0020037">
    <property type="term" value="F:heme binding"/>
    <property type="evidence" value="ECO:0007669"/>
    <property type="project" value="InterPro"/>
</dbReference>
<evidence type="ECO:0000256" key="4">
    <source>
        <dbReference type="ARBA" id="ARBA00023002"/>
    </source>
</evidence>
<name>A0A919D5H1_9ACTN</name>
<dbReference type="Gene3D" id="1.10.630.10">
    <property type="entry name" value="Cytochrome P450"/>
    <property type="match status" value="1"/>
</dbReference>
<evidence type="ECO:0000256" key="7">
    <source>
        <dbReference type="PIRSR" id="PIRSR602401-1"/>
    </source>
</evidence>
<dbReference type="PANTHER" id="PTHR24291">
    <property type="entry name" value="CYTOCHROME P450 FAMILY 4"/>
    <property type="match status" value="1"/>
</dbReference>
<gene>
    <name evidence="9" type="ORF">GCM10010339_63120</name>
</gene>
<dbReference type="GO" id="GO:0016705">
    <property type="term" value="F:oxidoreductase activity, acting on paired donors, with incorporation or reduction of molecular oxygen"/>
    <property type="evidence" value="ECO:0007669"/>
    <property type="project" value="InterPro"/>
</dbReference>
<accession>A0A919D5H1</accession>
<evidence type="ECO:0000256" key="2">
    <source>
        <dbReference type="ARBA" id="ARBA00022617"/>
    </source>
</evidence>
<protein>
    <submittedName>
        <fullName evidence="9">Cytochrome P450</fullName>
    </submittedName>
</protein>
<reference evidence="9" key="2">
    <citation type="submission" date="2020-09" db="EMBL/GenBank/DDBJ databases">
        <authorList>
            <person name="Sun Q."/>
            <person name="Ohkuma M."/>
        </authorList>
    </citation>
    <scope>NUCLEOTIDE SEQUENCE</scope>
    <source>
        <strain evidence="9">JCM 4714</strain>
    </source>
</reference>
<dbReference type="RefSeq" id="WP_189957007.1">
    <property type="nucleotide sequence ID" value="NZ_BMVG01000020.1"/>
</dbReference>
<evidence type="ECO:0000313" key="10">
    <source>
        <dbReference type="Proteomes" id="UP000655443"/>
    </source>
</evidence>
<dbReference type="InterPro" id="IPR001128">
    <property type="entry name" value="Cyt_P450"/>
</dbReference>
<keyword evidence="10" id="KW-1185">Reference proteome</keyword>
<comment type="caution">
    <text evidence="9">The sequence shown here is derived from an EMBL/GenBank/DDBJ whole genome shotgun (WGS) entry which is preliminary data.</text>
</comment>
<keyword evidence="4 8" id="KW-0560">Oxidoreductase</keyword>
<dbReference type="Proteomes" id="UP000655443">
    <property type="component" value="Unassembled WGS sequence"/>
</dbReference>
<dbReference type="GO" id="GO:0004497">
    <property type="term" value="F:monooxygenase activity"/>
    <property type="evidence" value="ECO:0007669"/>
    <property type="project" value="UniProtKB-KW"/>
</dbReference>
<evidence type="ECO:0000256" key="8">
    <source>
        <dbReference type="RuleBase" id="RU000461"/>
    </source>
</evidence>
<dbReference type="PRINTS" id="PR00463">
    <property type="entry name" value="EP450I"/>
</dbReference>
<dbReference type="EMBL" id="BMVG01000020">
    <property type="protein sequence ID" value="GHE09728.1"/>
    <property type="molecule type" value="Genomic_DNA"/>
</dbReference>
<dbReference type="InterPro" id="IPR017972">
    <property type="entry name" value="Cyt_P450_CS"/>
</dbReference>
<dbReference type="PRINTS" id="PR00385">
    <property type="entry name" value="P450"/>
</dbReference>
<dbReference type="InterPro" id="IPR036396">
    <property type="entry name" value="Cyt_P450_sf"/>
</dbReference>